<comment type="caution">
    <text evidence="1">The sequence shown here is derived from an EMBL/GenBank/DDBJ whole genome shotgun (WGS) entry which is preliminary data.</text>
</comment>
<reference evidence="1 2" key="1">
    <citation type="submission" date="2020-08" db="EMBL/GenBank/DDBJ databases">
        <title>Genomic Encyclopedia of Type Strains, Phase IV (KMG-IV): sequencing the most valuable type-strain genomes for metagenomic binning, comparative biology and taxonomic classification.</title>
        <authorList>
            <person name="Goeker M."/>
        </authorList>
    </citation>
    <scope>NUCLEOTIDE SEQUENCE [LARGE SCALE GENOMIC DNA]</scope>
    <source>
        <strain evidence="1 2">DSM 102189</strain>
    </source>
</reference>
<dbReference type="Gene3D" id="3.10.180.10">
    <property type="entry name" value="2,3-Dihydroxybiphenyl 1,2-Dioxygenase, domain 1"/>
    <property type="match status" value="1"/>
</dbReference>
<dbReference type="GO" id="GO:0051213">
    <property type="term" value="F:dioxygenase activity"/>
    <property type="evidence" value="ECO:0007669"/>
    <property type="project" value="UniProtKB-KW"/>
</dbReference>
<sequence>MNEPFDTLAFESPGRICAGTILCPDLAASEADYRDILGLALVDDRPVSGALAASWGAPAMAGRACRLLRAENGTPYLTRLVEGSAVAGHRPLRSFGWAAYEHTVMDCEALFARMPHTSPSGSGFTVIGPPKRVPGFDNFIPFQVTGRAGEVLYLNQVLQSRMTGLDLPRTRATMDQMFIAVLAAADREATLAFHRDVLGFGEGETWTIPYSVINNSFGMPSDTVTAMTMTCTGRMPACEIDQYPAAATPRATTPGELPPGNAMVSFITDRFEATAPHWLGPAVRIDNDLYQGRRAATVRGPAGELIELIEMTA</sequence>
<dbReference type="SUPFAM" id="SSF54593">
    <property type="entry name" value="Glyoxalase/Bleomycin resistance protein/Dihydroxybiphenyl dioxygenase"/>
    <property type="match status" value="2"/>
</dbReference>
<dbReference type="InterPro" id="IPR029068">
    <property type="entry name" value="Glyas_Bleomycin-R_OHBP_Dase"/>
</dbReference>
<evidence type="ECO:0000313" key="2">
    <source>
        <dbReference type="Proteomes" id="UP000538147"/>
    </source>
</evidence>
<evidence type="ECO:0000313" key="1">
    <source>
        <dbReference type="EMBL" id="MBB6226258.1"/>
    </source>
</evidence>
<keyword evidence="1" id="KW-0456">Lyase</keyword>
<organism evidence="1 2">
    <name type="scientific">Polymorphobacter multimanifer</name>
    <dbReference type="NCBI Taxonomy" id="1070431"/>
    <lineage>
        <taxon>Bacteria</taxon>
        <taxon>Pseudomonadati</taxon>
        <taxon>Pseudomonadota</taxon>
        <taxon>Alphaproteobacteria</taxon>
        <taxon>Sphingomonadales</taxon>
        <taxon>Sphingosinicellaceae</taxon>
        <taxon>Polymorphobacter</taxon>
    </lineage>
</organism>
<dbReference type="CDD" id="cd06587">
    <property type="entry name" value="VOC"/>
    <property type="match status" value="1"/>
</dbReference>
<accession>A0A841LB78</accession>
<keyword evidence="1" id="KW-0560">Oxidoreductase</keyword>
<keyword evidence="1" id="KW-0223">Dioxygenase</keyword>
<protein>
    <submittedName>
        <fullName evidence="1">Catechol 2,3-dioxygenase-like lactoylglutathione lyase family enzyme</fullName>
    </submittedName>
</protein>
<dbReference type="AlphaFoldDB" id="A0A841LB78"/>
<name>A0A841LB78_9SPHN</name>
<dbReference type="EMBL" id="JACIIV010000002">
    <property type="protein sequence ID" value="MBB6226258.1"/>
    <property type="molecule type" value="Genomic_DNA"/>
</dbReference>
<proteinExistence type="predicted"/>
<gene>
    <name evidence="1" type="ORF">FHS79_000411</name>
</gene>
<keyword evidence="2" id="KW-1185">Reference proteome</keyword>
<dbReference type="Proteomes" id="UP000538147">
    <property type="component" value="Unassembled WGS sequence"/>
</dbReference>
<dbReference type="RefSeq" id="WP_184194589.1">
    <property type="nucleotide sequence ID" value="NZ_JACIIV010000002.1"/>
</dbReference>
<dbReference type="GO" id="GO:0016829">
    <property type="term" value="F:lyase activity"/>
    <property type="evidence" value="ECO:0007669"/>
    <property type="project" value="UniProtKB-KW"/>
</dbReference>